<dbReference type="GO" id="GO:0008270">
    <property type="term" value="F:zinc ion binding"/>
    <property type="evidence" value="ECO:0007669"/>
    <property type="project" value="UniProtKB-KW"/>
</dbReference>
<feature type="compositionally biased region" description="Polar residues" evidence="2">
    <location>
        <begin position="73"/>
        <end position="82"/>
    </location>
</feature>
<feature type="compositionally biased region" description="Low complexity" evidence="2">
    <location>
        <begin position="1"/>
        <end position="17"/>
    </location>
</feature>
<feature type="compositionally biased region" description="Basic and acidic residues" evidence="2">
    <location>
        <begin position="54"/>
        <end position="64"/>
    </location>
</feature>
<dbReference type="PANTHER" id="PTHR12930:SF0">
    <property type="entry name" value="RING FINGER PROTEIN 113B"/>
    <property type="match status" value="1"/>
</dbReference>
<dbReference type="OrthoDB" id="25761at2759"/>
<comment type="subunit">
    <text evidence="1">Associated with the spliceosome.</text>
</comment>
<keyword evidence="1" id="KW-0507">mRNA processing</keyword>
<evidence type="ECO:0000313" key="4">
    <source>
        <dbReference type="Proteomes" id="UP000736672"/>
    </source>
</evidence>
<evidence type="ECO:0000256" key="2">
    <source>
        <dbReference type="SAM" id="MobiDB-lite"/>
    </source>
</evidence>
<feature type="region of interest" description="Disordered" evidence="2">
    <location>
        <begin position="1"/>
        <end position="100"/>
    </location>
</feature>
<dbReference type="PANTHER" id="PTHR12930">
    <property type="entry name" value="ZINC FINGER PROTEIN 183"/>
    <property type="match status" value="1"/>
</dbReference>
<accession>A0A9P9HVY0</accession>
<keyword evidence="1" id="KW-0862">Zinc</keyword>
<feature type="compositionally biased region" description="Basic residues" evidence="2">
    <location>
        <begin position="22"/>
        <end position="35"/>
    </location>
</feature>
<name>A0A9P9HVY0_FUSSL</name>
<reference evidence="3" key="1">
    <citation type="journal article" date="2021" name="Nat. Commun.">
        <title>Genetic determinants of endophytism in the Arabidopsis root mycobiome.</title>
        <authorList>
            <person name="Mesny F."/>
            <person name="Miyauchi S."/>
            <person name="Thiergart T."/>
            <person name="Pickel B."/>
            <person name="Atanasova L."/>
            <person name="Karlsson M."/>
            <person name="Huettel B."/>
            <person name="Barry K.W."/>
            <person name="Haridas S."/>
            <person name="Chen C."/>
            <person name="Bauer D."/>
            <person name="Andreopoulos W."/>
            <person name="Pangilinan J."/>
            <person name="LaButti K."/>
            <person name="Riley R."/>
            <person name="Lipzen A."/>
            <person name="Clum A."/>
            <person name="Drula E."/>
            <person name="Henrissat B."/>
            <person name="Kohler A."/>
            <person name="Grigoriev I.V."/>
            <person name="Martin F.M."/>
            <person name="Hacquard S."/>
        </authorList>
    </citation>
    <scope>NUCLEOTIDE SEQUENCE</scope>
    <source>
        <strain evidence="3">FSSC 5 MPI-SDFR-AT-0091</strain>
    </source>
</reference>
<keyword evidence="1" id="KW-0479">Metal-binding</keyword>
<keyword evidence="1" id="KW-0508">mRNA splicing</keyword>
<keyword evidence="1" id="KW-0539">Nucleus</keyword>
<evidence type="ECO:0000313" key="3">
    <source>
        <dbReference type="EMBL" id="KAH7264640.1"/>
    </source>
</evidence>
<dbReference type="Proteomes" id="UP000736672">
    <property type="component" value="Unassembled WGS sequence"/>
</dbReference>
<keyword evidence="1" id="KW-0238">DNA-binding</keyword>
<feature type="compositionally biased region" description="Basic and acidic residues" evidence="2">
    <location>
        <begin position="83"/>
        <end position="100"/>
    </location>
</feature>
<evidence type="ECO:0000256" key="1">
    <source>
        <dbReference type="RuleBase" id="RU367110"/>
    </source>
</evidence>
<proteinExistence type="inferred from homology"/>
<dbReference type="GO" id="GO:0003677">
    <property type="term" value="F:DNA binding"/>
    <property type="evidence" value="ECO:0007669"/>
    <property type="project" value="UniProtKB-UniRule"/>
</dbReference>
<comment type="function">
    <text evidence="1">Involved in pre-mRNA splicing.</text>
</comment>
<keyword evidence="1" id="KW-0747">Spliceosome</keyword>
<comment type="caution">
    <text evidence="3">The sequence shown here is derived from an EMBL/GenBank/DDBJ whole genome shotgun (WGS) entry which is preliminary data.</text>
</comment>
<dbReference type="GO" id="GO:0005684">
    <property type="term" value="C:U2-type spliceosomal complex"/>
    <property type="evidence" value="ECO:0007669"/>
    <property type="project" value="TreeGrafter"/>
</dbReference>
<protein>
    <recommendedName>
        <fullName evidence="1">Pre-mRNA-splicing factor CWC24</fullName>
    </recommendedName>
</protein>
<feature type="compositionally biased region" description="Basic and acidic residues" evidence="2">
    <location>
        <begin position="242"/>
        <end position="254"/>
    </location>
</feature>
<dbReference type="AlphaFoldDB" id="A0A9P9HVY0"/>
<gene>
    <name evidence="3" type="ORF">B0J15DRAFT_593696</name>
</gene>
<sequence length="262" mass="28463">MSASASPSPAETAVTAPITFKQRGRRAKGSFRKRPASSTIEPARGSPDDSSSSSDEHDTLEGPRIKRGKKGVVSTSTNVKTTPSEDHGPTAFQAKRDIPLSDINDATKRKDWYDQPTTKGPARAASNVRIATTTDFARDVCKDYKKTGWVALAILAEWELHGKKKIPGSANKGEDNGNADDETTLNNLPLSCYICEGPYKRPIELWGRKYGCIQCSFKIGTADASEERTRGGNKGQELDVTTETKELADRRSNSEKGVGVWA</sequence>
<comment type="similarity">
    <text evidence="1">Belongs to the CWC24 family.</text>
</comment>
<dbReference type="GO" id="GO:0006397">
    <property type="term" value="P:mRNA processing"/>
    <property type="evidence" value="ECO:0007669"/>
    <property type="project" value="UniProtKB-KW"/>
</dbReference>
<keyword evidence="1" id="KW-0863">Zinc-finger</keyword>
<comment type="subcellular location">
    <subcellularLocation>
        <location evidence="1">Nucleus</location>
    </subcellularLocation>
</comment>
<feature type="region of interest" description="Disordered" evidence="2">
    <location>
        <begin position="226"/>
        <end position="262"/>
    </location>
</feature>
<dbReference type="EMBL" id="JAGTJS010000007">
    <property type="protein sequence ID" value="KAH7264640.1"/>
    <property type="molecule type" value="Genomic_DNA"/>
</dbReference>
<dbReference type="InterPro" id="IPR039971">
    <property type="entry name" value="CWC24-like"/>
</dbReference>
<dbReference type="GO" id="GO:0034247">
    <property type="term" value="P:snoRNA splicing"/>
    <property type="evidence" value="ECO:0007669"/>
    <property type="project" value="TreeGrafter"/>
</dbReference>
<organism evidence="3 4">
    <name type="scientific">Fusarium solani</name>
    <name type="common">Filamentous fungus</name>
    <dbReference type="NCBI Taxonomy" id="169388"/>
    <lineage>
        <taxon>Eukaryota</taxon>
        <taxon>Fungi</taxon>
        <taxon>Dikarya</taxon>
        <taxon>Ascomycota</taxon>
        <taxon>Pezizomycotina</taxon>
        <taxon>Sordariomycetes</taxon>
        <taxon>Hypocreomycetidae</taxon>
        <taxon>Hypocreales</taxon>
        <taxon>Nectriaceae</taxon>
        <taxon>Fusarium</taxon>
        <taxon>Fusarium solani species complex</taxon>
    </lineage>
</organism>
<keyword evidence="4" id="KW-1185">Reference proteome</keyword>